<feature type="compositionally biased region" description="Basic and acidic residues" evidence="6">
    <location>
        <begin position="80"/>
        <end position="93"/>
    </location>
</feature>
<evidence type="ECO:0000313" key="10">
    <source>
        <dbReference type="EMBL" id="PVV00628.1"/>
    </source>
</evidence>
<evidence type="ECO:0000256" key="4">
    <source>
        <dbReference type="ARBA" id="ARBA00023136"/>
    </source>
</evidence>
<dbReference type="PANTHER" id="PTHR31082:SF4">
    <property type="entry name" value="PHEROMONE-REGULATED MEMBRANE PROTEIN 10"/>
    <property type="match status" value="1"/>
</dbReference>
<feature type="region of interest" description="Disordered" evidence="6">
    <location>
        <begin position="214"/>
        <end position="265"/>
    </location>
</feature>
<organism evidence="10 11">
    <name type="scientific">Smittium megazygosporum</name>
    <dbReference type="NCBI Taxonomy" id="133381"/>
    <lineage>
        <taxon>Eukaryota</taxon>
        <taxon>Fungi</taxon>
        <taxon>Fungi incertae sedis</taxon>
        <taxon>Zoopagomycota</taxon>
        <taxon>Kickxellomycotina</taxon>
        <taxon>Harpellomycetes</taxon>
        <taxon>Harpellales</taxon>
        <taxon>Legeriomycetaceae</taxon>
        <taxon>Smittium</taxon>
    </lineage>
</organism>
<dbReference type="PANTHER" id="PTHR31082">
    <property type="entry name" value="PHEROMONE-REGULATED MEMBRANE PROTEIN 10"/>
    <property type="match status" value="1"/>
</dbReference>
<evidence type="ECO:0008006" key="12">
    <source>
        <dbReference type="Google" id="ProtNLM"/>
    </source>
</evidence>
<feature type="transmembrane region" description="Helical" evidence="7">
    <location>
        <begin position="532"/>
        <end position="550"/>
    </location>
</feature>
<dbReference type="GO" id="GO:0022857">
    <property type="term" value="F:transmembrane transporter activity"/>
    <property type="evidence" value="ECO:0007669"/>
    <property type="project" value="InterPro"/>
</dbReference>
<keyword evidence="3 7" id="KW-1133">Transmembrane helix</keyword>
<comment type="caution">
    <text evidence="10">The sequence shown here is derived from an EMBL/GenBank/DDBJ whole genome shotgun (WGS) entry which is preliminary data.</text>
</comment>
<feature type="compositionally biased region" description="Polar residues" evidence="6">
    <location>
        <begin position="1"/>
        <end position="10"/>
    </location>
</feature>
<dbReference type="InterPro" id="IPR024528">
    <property type="entry name" value="ThrE_2"/>
</dbReference>
<reference evidence="10 11" key="1">
    <citation type="journal article" date="2018" name="MBio">
        <title>Comparative Genomics Reveals the Core Gene Toolbox for the Fungus-Insect Symbiosis.</title>
        <authorList>
            <person name="Wang Y."/>
            <person name="Stata M."/>
            <person name="Wang W."/>
            <person name="Stajich J.E."/>
            <person name="White M.M."/>
            <person name="Moncalvo J.M."/>
        </authorList>
    </citation>
    <scope>NUCLEOTIDE SEQUENCE [LARGE SCALE GENOMIC DNA]</scope>
    <source>
        <strain evidence="10 11">SC-DP-2</strain>
    </source>
</reference>
<feature type="transmembrane region" description="Helical" evidence="7">
    <location>
        <begin position="738"/>
        <end position="762"/>
    </location>
</feature>
<dbReference type="GO" id="GO:0016020">
    <property type="term" value="C:membrane"/>
    <property type="evidence" value="ECO:0007669"/>
    <property type="project" value="UniProtKB-SubCell"/>
</dbReference>
<feature type="transmembrane region" description="Helical" evidence="7">
    <location>
        <begin position="774"/>
        <end position="797"/>
    </location>
</feature>
<keyword evidence="11" id="KW-1185">Reference proteome</keyword>
<proteinExistence type="inferred from homology"/>
<dbReference type="AlphaFoldDB" id="A0A2T9Z7Q8"/>
<feature type="transmembrane region" description="Helical" evidence="7">
    <location>
        <begin position="506"/>
        <end position="525"/>
    </location>
</feature>
<dbReference type="Pfam" id="PF12821">
    <property type="entry name" value="ThrE_2"/>
    <property type="match status" value="1"/>
</dbReference>
<feature type="compositionally biased region" description="Low complexity" evidence="6">
    <location>
        <begin position="11"/>
        <end position="20"/>
    </location>
</feature>
<name>A0A2T9Z7Q8_9FUNG</name>
<evidence type="ECO:0000259" key="8">
    <source>
        <dbReference type="Pfam" id="PF06738"/>
    </source>
</evidence>
<keyword evidence="4 7" id="KW-0472">Membrane</keyword>
<evidence type="ECO:0000256" key="2">
    <source>
        <dbReference type="ARBA" id="ARBA00022692"/>
    </source>
</evidence>
<dbReference type="InterPro" id="IPR051361">
    <property type="entry name" value="ThrE/Ser_Exporter"/>
</dbReference>
<evidence type="ECO:0000259" key="9">
    <source>
        <dbReference type="Pfam" id="PF12821"/>
    </source>
</evidence>
<dbReference type="STRING" id="133381.A0A2T9Z7Q8"/>
<keyword evidence="2 7" id="KW-0812">Transmembrane</keyword>
<feature type="region of interest" description="Disordered" evidence="6">
    <location>
        <begin position="279"/>
        <end position="321"/>
    </location>
</feature>
<feature type="domain" description="Threonine/Serine exporter ThrE" evidence="9">
    <location>
        <begin position="671"/>
        <end position="794"/>
    </location>
</feature>
<feature type="transmembrane region" description="Helical" evidence="7">
    <location>
        <begin position="556"/>
        <end position="576"/>
    </location>
</feature>
<dbReference type="OrthoDB" id="413008at2759"/>
<comment type="subcellular location">
    <subcellularLocation>
        <location evidence="1">Membrane</location>
        <topology evidence="1">Multi-pass membrane protein</topology>
    </subcellularLocation>
</comment>
<evidence type="ECO:0000256" key="5">
    <source>
        <dbReference type="ARBA" id="ARBA00034125"/>
    </source>
</evidence>
<feature type="transmembrane region" description="Helical" evidence="7">
    <location>
        <begin position="665"/>
        <end position="682"/>
    </location>
</feature>
<evidence type="ECO:0000256" key="3">
    <source>
        <dbReference type="ARBA" id="ARBA00022989"/>
    </source>
</evidence>
<protein>
    <recommendedName>
        <fullName evidence="12">Threonine/serine exporter-like N-terminal domain-containing protein</fullName>
    </recommendedName>
</protein>
<feature type="region of interest" description="Disordered" evidence="6">
    <location>
        <begin position="80"/>
        <end position="103"/>
    </location>
</feature>
<accession>A0A2T9Z7Q8</accession>
<comment type="similarity">
    <text evidence="5">Belongs to the ThrE exporter (TC 2.A.79) family.</text>
</comment>
<dbReference type="EMBL" id="MBFS01001813">
    <property type="protein sequence ID" value="PVV00628.1"/>
    <property type="molecule type" value="Genomic_DNA"/>
</dbReference>
<dbReference type="Pfam" id="PF06738">
    <property type="entry name" value="ThrE"/>
    <property type="match status" value="1"/>
</dbReference>
<evidence type="ECO:0000256" key="7">
    <source>
        <dbReference type="SAM" id="Phobius"/>
    </source>
</evidence>
<evidence type="ECO:0000256" key="6">
    <source>
        <dbReference type="SAM" id="MobiDB-lite"/>
    </source>
</evidence>
<gene>
    <name evidence="10" type="ORF">BB560_004986</name>
</gene>
<evidence type="ECO:0000313" key="11">
    <source>
        <dbReference type="Proteomes" id="UP000245609"/>
    </source>
</evidence>
<feature type="compositionally biased region" description="Polar residues" evidence="6">
    <location>
        <begin position="214"/>
        <end position="239"/>
    </location>
</feature>
<feature type="transmembrane region" description="Helical" evidence="7">
    <location>
        <begin position="597"/>
        <end position="616"/>
    </location>
</feature>
<feature type="region of interest" description="Disordered" evidence="6">
    <location>
        <begin position="1"/>
        <end position="32"/>
    </location>
</feature>
<feature type="domain" description="Threonine/serine exporter-like N-terminal" evidence="8">
    <location>
        <begin position="403"/>
        <end position="634"/>
    </location>
</feature>
<feature type="transmembrane region" description="Helical" evidence="7">
    <location>
        <begin position="713"/>
        <end position="731"/>
    </location>
</feature>
<sequence length="809" mass="90290">MDPKSFNTYESSSLDSSDSISRGKTPGLGMRIDNIEIKEQKKGYQKLSKVTFVNNFIDNSRKKNRLNPDRKTSVKYKAIKEQHGSKLNNDSKPHPKLLSASKQRARTARKLALETKVNKSRLLSRPKLARKRNGVFREDSSALLSLKNLESKAKEQLNSVSKRLIVDKANKANTARLERVAGTIYRKAKISTRSSSVGSDGDLEYYFKTSNSGINSFNMSEHTDPSRVSTTTDMKSSFPQPEMINPRPPPARMLPDNNNTSHKNVVNPEMQEPYFFNGVQRIQPPPHSKAPEYPTSFSQTEIRENRPHPRSNSPPSEMSRTKTGLEFDIDLEKDGSKFVSTDDTYDYTTSKNIQDRFSPNNINEKSAYEIREHDYNAGENSYTTGLTSSPSSVPDFKIKLDLLSKFSHCLLHYGAPSYRIEASLGRMAKFMGVSASFKCFPQFILIALNETKENSAGTIVVDANPAIDFHKMDLTDALFEDVMSSKIDFKQALNSIIYIQKIPPLYPWWAKLFVGFIIPICYAQYAFRGDIFSLLASSLLGGIVGLLTFYSSKFEGFKNVLTFAAGYFVSLVACALRKHTCYYTVTLSSIASQLPGFQLTVGIMEIVAGCIVPGTARVVKSLISLLTISYSIQLGEDTFKRIFQISKDNMVTLDRSTCPQKPIDPLFTILFIPTTIICRLILHNTSRRDIPLCMLVACSMYALFYSLTHFADMNSVSTIFSTFLAGLLSNISSRIWDVAPFIPLVCSVSLLVPSSLGLTSISNILDSANNSAAMFFRVFVICLSIMIGLFTASFVVFPKGRNKAASLTF</sequence>
<dbReference type="Proteomes" id="UP000245609">
    <property type="component" value="Unassembled WGS sequence"/>
</dbReference>
<dbReference type="InterPro" id="IPR010619">
    <property type="entry name" value="ThrE-like_N"/>
</dbReference>
<evidence type="ECO:0000256" key="1">
    <source>
        <dbReference type="ARBA" id="ARBA00004141"/>
    </source>
</evidence>